<evidence type="ECO:0000259" key="3">
    <source>
        <dbReference type="PROSITE" id="PS51186"/>
    </source>
</evidence>
<dbReference type="GO" id="GO:0008080">
    <property type="term" value="F:N-acetyltransferase activity"/>
    <property type="evidence" value="ECO:0007669"/>
    <property type="project" value="InterPro"/>
</dbReference>
<dbReference type="PANTHER" id="PTHR43626:SF1">
    <property type="entry name" value="GCN5-RELATED N-ACETYLTRANSFERASE 1, CHLOROPLASTIC"/>
    <property type="match status" value="1"/>
</dbReference>
<dbReference type="InterPro" id="IPR000182">
    <property type="entry name" value="GNAT_dom"/>
</dbReference>
<dbReference type="SMR" id="A0A921QJQ0"/>
<reference evidence="4" key="1">
    <citation type="journal article" date="2019" name="BMC Genomics">
        <title>A new reference genome for Sorghum bicolor reveals high levels of sequence similarity between sweet and grain genotypes: implications for the genetics of sugar metabolism.</title>
        <authorList>
            <person name="Cooper E.A."/>
            <person name="Brenton Z.W."/>
            <person name="Flinn B.S."/>
            <person name="Jenkins J."/>
            <person name="Shu S."/>
            <person name="Flowers D."/>
            <person name="Luo F."/>
            <person name="Wang Y."/>
            <person name="Xia P."/>
            <person name="Barry K."/>
            <person name="Daum C."/>
            <person name="Lipzen A."/>
            <person name="Yoshinaga Y."/>
            <person name="Schmutz J."/>
            <person name="Saski C."/>
            <person name="Vermerris W."/>
            <person name="Kresovich S."/>
        </authorList>
    </citation>
    <scope>NUCLEOTIDE SEQUENCE</scope>
</reference>
<keyword evidence="1" id="KW-0808">Transferase</keyword>
<dbReference type="Gene3D" id="3.40.630.30">
    <property type="match status" value="1"/>
</dbReference>
<evidence type="ECO:0000256" key="1">
    <source>
        <dbReference type="ARBA" id="ARBA00022679"/>
    </source>
</evidence>
<dbReference type="Proteomes" id="UP000807115">
    <property type="component" value="Chromosome 7"/>
</dbReference>
<dbReference type="Pfam" id="PF00583">
    <property type="entry name" value="Acetyltransf_1"/>
    <property type="match status" value="1"/>
</dbReference>
<accession>A0A921QJQ0</accession>
<dbReference type="AlphaFoldDB" id="A0A921QJQ0"/>
<dbReference type="EMBL" id="CM027686">
    <property type="protein sequence ID" value="KAG0522022.1"/>
    <property type="molecule type" value="Genomic_DNA"/>
</dbReference>
<feature type="domain" description="N-acetyltransferase" evidence="3">
    <location>
        <begin position="86"/>
        <end position="229"/>
    </location>
</feature>
<dbReference type="InterPro" id="IPR016181">
    <property type="entry name" value="Acyl_CoA_acyltransferase"/>
</dbReference>
<reference evidence="4" key="2">
    <citation type="submission" date="2020-10" db="EMBL/GenBank/DDBJ databases">
        <authorList>
            <person name="Cooper E.A."/>
            <person name="Brenton Z.W."/>
            <person name="Flinn B.S."/>
            <person name="Jenkins J."/>
            <person name="Shu S."/>
            <person name="Flowers D."/>
            <person name="Luo F."/>
            <person name="Wang Y."/>
            <person name="Xia P."/>
            <person name="Barry K."/>
            <person name="Daum C."/>
            <person name="Lipzen A."/>
            <person name="Yoshinaga Y."/>
            <person name="Schmutz J."/>
            <person name="Saski C."/>
            <person name="Vermerris W."/>
            <person name="Kresovich S."/>
        </authorList>
    </citation>
    <scope>NUCLEOTIDE SEQUENCE</scope>
</reference>
<keyword evidence="2" id="KW-0012">Acyltransferase</keyword>
<organism evidence="4 5">
    <name type="scientific">Sorghum bicolor</name>
    <name type="common">Sorghum</name>
    <name type="synonym">Sorghum vulgare</name>
    <dbReference type="NCBI Taxonomy" id="4558"/>
    <lineage>
        <taxon>Eukaryota</taxon>
        <taxon>Viridiplantae</taxon>
        <taxon>Streptophyta</taxon>
        <taxon>Embryophyta</taxon>
        <taxon>Tracheophyta</taxon>
        <taxon>Spermatophyta</taxon>
        <taxon>Magnoliopsida</taxon>
        <taxon>Liliopsida</taxon>
        <taxon>Poales</taxon>
        <taxon>Poaceae</taxon>
        <taxon>PACMAD clade</taxon>
        <taxon>Panicoideae</taxon>
        <taxon>Andropogonodae</taxon>
        <taxon>Andropogoneae</taxon>
        <taxon>Sorghinae</taxon>
        <taxon>Sorghum</taxon>
    </lineage>
</organism>
<dbReference type="SUPFAM" id="SSF55729">
    <property type="entry name" value="Acyl-CoA N-acyltransferases (Nat)"/>
    <property type="match status" value="1"/>
</dbReference>
<protein>
    <recommendedName>
        <fullName evidence="3">N-acetyltransferase domain-containing protein</fullName>
    </recommendedName>
</protein>
<evidence type="ECO:0000256" key="2">
    <source>
        <dbReference type="ARBA" id="ARBA00023315"/>
    </source>
</evidence>
<name>A0A921QJQ0_SORBI</name>
<dbReference type="CDD" id="cd04301">
    <property type="entry name" value="NAT_SF"/>
    <property type="match status" value="1"/>
</dbReference>
<proteinExistence type="predicted"/>
<dbReference type="PROSITE" id="PS51186">
    <property type="entry name" value="GNAT"/>
    <property type="match status" value="1"/>
</dbReference>
<dbReference type="OrthoDB" id="2744543at2759"/>
<dbReference type="PANTHER" id="PTHR43626">
    <property type="entry name" value="ACYL-COA N-ACYLTRANSFERASE"/>
    <property type="match status" value="1"/>
</dbReference>
<comment type="caution">
    <text evidence="4">The sequence shown here is derived from an EMBL/GenBank/DDBJ whole genome shotgun (WGS) entry which is preliminary data.</text>
</comment>
<dbReference type="InterPro" id="IPR045039">
    <property type="entry name" value="NSI-like"/>
</dbReference>
<sequence length="237" mass="25528">MPTQMQQQQPWPWAASAAAALKSRRFLLLRPPHYPSSSAAAAAAAASTTTISRRLLLRPPRAATAPAPAGGVRLTVSDAELESRGFAVRRTAEGIDVAALNEVFARVGFPRRQEERLRRALEHSRVVWLSAAGEEGRPVAFARAAGDGVFNAVVWDVVVEPSCQGLGLGRAVMERLVDELRRDGVANIVLYAETRVVGFYRLLDFAMDPDGIRGMAYYRKSAFATATATSTSPPPAA</sequence>
<evidence type="ECO:0000313" key="5">
    <source>
        <dbReference type="Proteomes" id="UP000807115"/>
    </source>
</evidence>
<gene>
    <name evidence="4" type="ORF">BDA96_07G001400</name>
</gene>
<evidence type="ECO:0000313" key="4">
    <source>
        <dbReference type="EMBL" id="KAG0522022.1"/>
    </source>
</evidence>